<feature type="domain" description="PDGLE" evidence="8">
    <location>
        <begin position="8"/>
        <end position="90"/>
    </location>
</feature>
<name>A0A0K2SI16_LIMPI</name>
<keyword evidence="2" id="KW-1003">Cell membrane</keyword>
<evidence type="ECO:0000256" key="5">
    <source>
        <dbReference type="ARBA" id="ARBA00023136"/>
    </source>
</evidence>
<dbReference type="GO" id="GO:0005886">
    <property type="term" value="C:plasma membrane"/>
    <property type="evidence" value="ECO:0007669"/>
    <property type="project" value="UniProtKB-SubCell"/>
</dbReference>
<dbReference type="RefSeq" id="WP_068134113.1">
    <property type="nucleotide sequence ID" value="NZ_AP014924.1"/>
</dbReference>
<feature type="signal peptide" evidence="7">
    <location>
        <begin position="1"/>
        <end position="23"/>
    </location>
</feature>
<accession>A0A0K2SI16</accession>
<keyword evidence="10" id="KW-1185">Reference proteome</keyword>
<evidence type="ECO:0000256" key="6">
    <source>
        <dbReference type="SAM" id="Phobius"/>
    </source>
</evidence>
<reference evidence="10" key="1">
    <citation type="submission" date="2015-07" db="EMBL/GenBank/DDBJ databases">
        <title>Complete genome sequence and phylogenetic analysis of Limnochorda pilosa.</title>
        <authorList>
            <person name="Watanabe M."/>
            <person name="Kojima H."/>
            <person name="Fukui M."/>
        </authorList>
    </citation>
    <scope>NUCLEOTIDE SEQUENCE [LARGE SCALE GENOMIC DNA]</scope>
    <source>
        <strain evidence="10">HC45</strain>
    </source>
</reference>
<dbReference type="Pfam" id="PF13190">
    <property type="entry name" value="PDGLE"/>
    <property type="match status" value="1"/>
</dbReference>
<keyword evidence="3 6" id="KW-0812">Transmembrane</keyword>
<evidence type="ECO:0000256" key="2">
    <source>
        <dbReference type="ARBA" id="ARBA00022475"/>
    </source>
</evidence>
<sequence length="91" mass="9136">MTSRMRKGLLVAAAAAILLAPLASPLPDGLERAAEDLGLMEHAASRLPAPFPDYLLPGLGSGPLSTIAAGLLGVGLATLAALGLGRLLRRG</sequence>
<dbReference type="AlphaFoldDB" id="A0A0K2SI16"/>
<evidence type="ECO:0000313" key="9">
    <source>
        <dbReference type="EMBL" id="BAS26494.1"/>
    </source>
</evidence>
<dbReference type="Proteomes" id="UP000065807">
    <property type="component" value="Chromosome"/>
</dbReference>
<keyword evidence="7" id="KW-0732">Signal</keyword>
<protein>
    <submittedName>
        <fullName evidence="9">Membrane protein</fullName>
    </submittedName>
</protein>
<feature type="transmembrane region" description="Helical" evidence="6">
    <location>
        <begin position="64"/>
        <end position="88"/>
    </location>
</feature>
<dbReference type="KEGG" id="lpil:LIP_0637"/>
<evidence type="ECO:0000256" key="4">
    <source>
        <dbReference type="ARBA" id="ARBA00022989"/>
    </source>
</evidence>
<evidence type="ECO:0000256" key="3">
    <source>
        <dbReference type="ARBA" id="ARBA00022692"/>
    </source>
</evidence>
<reference evidence="10" key="2">
    <citation type="journal article" date="2016" name="Int. J. Syst. Evol. Microbiol.">
        <title>Complete genome sequence and cell structure of Limnochorda pilosa, a Gram-negative spore-former within the phylum Firmicutes.</title>
        <authorList>
            <person name="Watanabe M."/>
            <person name="Kojima H."/>
            <person name="Fukui M."/>
        </authorList>
    </citation>
    <scope>NUCLEOTIDE SEQUENCE [LARGE SCALE GENOMIC DNA]</scope>
    <source>
        <strain evidence="10">HC45</strain>
    </source>
</reference>
<evidence type="ECO:0000256" key="1">
    <source>
        <dbReference type="ARBA" id="ARBA00004236"/>
    </source>
</evidence>
<organism evidence="9 10">
    <name type="scientific">Limnochorda pilosa</name>
    <dbReference type="NCBI Taxonomy" id="1555112"/>
    <lineage>
        <taxon>Bacteria</taxon>
        <taxon>Bacillati</taxon>
        <taxon>Bacillota</taxon>
        <taxon>Limnochordia</taxon>
        <taxon>Limnochordales</taxon>
        <taxon>Limnochordaceae</taxon>
        <taxon>Limnochorda</taxon>
    </lineage>
</organism>
<dbReference type="EMBL" id="AP014924">
    <property type="protein sequence ID" value="BAS26494.1"/>
    <property type="molecule type" value="Genomic_DNA"/>
</dbReference>
<evidence type="ECO:0000313" key="10">
    <source>
        <dbReference type="Proteomes" id="UP000065807"/>
    </source>
</evidence>
<proteinExistence type="predicted"/>
<keyword evidence="4 6" id="KW-1133">Transmembrane helix</keyword>
<comment type="subcellular location">
    <subcellularLocation>
        <location evidence="1">Cell membrane</location>
    </subcellularLocation>
</comment>
<gene>
    <name evidence="9" type="ORF">LIP_0637</name>
</gene>
<evidence type="ECO:0000259" key="8">
    <source>
        <dbReference type="Pfam" id="PF13190"/>
    </source>
</evidence>
<evidence type="ECO:0000256" key="7">
    <source>
        <dbReference type="SAM" id="SignalP"/>
    </source>
</evidence>
<dbReference type="STRING" id="1555112.LIP_0637"/>
<feature type="chain" id="PRO_5039352707" evidence="7">
    <location>
        <begin position="24"/>
        <end position="91"/>
    </location>
</feature>
<dbReference type="InterPro" id="IPR025937">
    <property type="entry name" value="PDGLE_dom"/>
</dbReference>
<keyword evidence="5 6" id="KW-0472">Membrane</keyword>